<evidence type="ECO:0000313" key="1">
    <source>
        <dbReference type="EMBL" id="AEM39510.1"/>
    </source>
</evidence>
<organism evidence="1 2">
    <name type="scientific">Pyrolobus fumarii (strain DSM 11204 / 1A)</name>
    <dbReference type="NCBI Taxonomy" id="694429"/>
    <lineage>
        <taxon>Archaea</taxon>
        <taxon>Thermoproteota</taxon>
        <taxon>Thermoprotei</taxon>
        <taxon>Desulfurococcales</taxon>
        <taxon>Pyrodictiaceae</taxon>
        <taxon>Pyrolobus</taxon>
    </lineage>
</organism>
<dbReference type="HOGENOM" id="CLU_1682767_0_0_2"/>
<dbReference type="RefSeq" id="WP_014027187.1">
    <property type="nucleotide sequence ID" value="NC_015931.1"/>
</dbReference>
<dbReference type="OrthoDB" id="15263at2157"/>
<dbReference type="GeneID" id="11138843"/>
<dbReference type="Proteomes" id="UP000001037">
    <property type="component" value="Chromosome"/>
</dbReference>
<keyword evidence="2" id="KW-1185">Reference proteome</keyword>
<dbReference type="STRING" id="694429.Pyrfu_1654"/>
<proteinExistence type="predicted"/>
<dbReference type="AlphaFoldDB" id="G0ECE0"/>
<dbReference type="eggNOG" id="arCOG12312">
    <property type="taxonomic scope" value="Archaea"/>
</dbReference>
<dbReference type="KEGG" id="pfm:Pyrfu_1654"/>
<name>G0ECE0_PYRF1</name>
<accession>G0ECE0</accession>
<sequence length="156" mass="18844">MVKRFRKRGGEVPQSPPPNVLFSVAVWRGAEVEHYDVYFEDDGIRFEYLGGYWDGVKPFAGPSRREALLIYSVLKKRRRSVGERRIEDFKISYDDIVRVEIEKREENAKIRLWMRDGRWLEMRIPIKIYDLAYKLLKKRLERRLREKGAWVVRRAR</sequence>
<dbReference type="InParanoid" id="G0ECE0"/>
<reference evidence="1 2" key="1">
    <citation type="journal article" date="2011" name="Stand. Genomic Sci.">
        <title>Complete genome sequence of the hyperthermophilic chemolithoautotroph Pyrolobus fumarii type strain (1A).</title>
        <authorList>
            <person name="Anderson I."/>
            <person name="Goker M."/>
            <person name="Nolan M."/>
            <person name="Lucas S."/>
            <person name="Hammon N."/>
            <person name="Deshpande S."/>
            <person name="Cheng J.F."/>
            <person name="Tapia R."/>
            <person name="Han C."/>
            <person name="Goodwin L."/>
            <person name="Pitluck S."/>
            <person name="Huntemann M."/>
            <person name="Liolios K."/>
            <person name="Ivanova N."/>
            <person name="Pagani I."/>
            <person name="Mavromatis K."/>
            <person name="Ovchinikova G."/>
            <person name="Pati A."/>
            <person name="Chen A."/>
            <person name="Palaniappan K."/>
            <person name="Land M."/>
            <person name="Hauser L."/>
            <person name="Brambilla E.M."/>
            <person name="Huber H."/>
            <person name="Yasawong M."/>
            <person name="Rohde M."/>
            <person name="Spring S."/>
            <person name="Abt B."/>
            <person name="Sikorski J."/>
            <person name="Wirth R."/>
            <person name="Detter J.C."/>
            <person name="Woyke T."/>
            <person name="Bristow J."/>
            <person name="Eisen J.A."/>
            <person name="Markowitz V."/>
            <person name="Hugenholtz P."/>
            <person name="Kyrpides N.C."/>
            <person name="Klenk H.P."/>
            <person name="Lapidus A."/>
        </authorList>
    </citation>
    <scope>NUCLEOTIDE SEQUENCE [LARGE SCALE GENOMIC DNA]</scope>
    <source>
        <strain evidence="2">DSM 11204 / 1A</strain>
    </source>
</reference>
<gene>
    <name evidence="1" type="ordered locus">Pyrfu_1654</name>
</gene>
<protein>
    <submittedName>
        <fullName evidence="1">Uncharacterized protein</fullName>
    </submittedName>
</protein>
<dbReference type="EMBL" id="CP002838">
    <property type="protein sequence ID" value="AEM39510.1"/>
    <property type="molecule type" value="Genomic_DNA"/>
</dbReference>
<evidence type="ECO:0000313" key="2">
    <source>
        <dbReference type="Proteomes" id="UP000001037"/>
    </source>
</evidence>